<evidence type="ECO:0000256" key="1">
    <source>
        <dbReference type="ARBA" id="ARBA00001966"/>
    </source>
</evidence>
<organism evidence="8">
    <name type="scientific">Ignisphaera aggregans</name>
    <dbReference type="NCBI Taxonomy" id="334771"/>
    <lineage>
        <taxon>Archaea</taxon>
        <taxon>Thermoproteota</taxon>
        <taxon>Thermoprotei</taxon>
        <taxon>Desulfurococcales</taxon>
        <taxon>Desulfurococcaceae</taxon>
        <taxon>Ignisphaera</taxon>
    </lineage>
</organism>
<gene>
    <name evidence="8" type="ORF">ENL47_04275</name>
</gene>
<dbReference type="PROSITE" id="PS51918">
    <property type="entry name" value="RADICAL_SAM"/>
    <property type="match status" value="1"/>
</dbReference>
<accession>A0A7C5YSK0</accession>
<dbReference type="AlphaFoldDB" id="A0A7C5YSK0"/>
<dbReference type="Pfam" id="PF04055">
    <property type="entry name" value="Radical_SAM"/>
    <property type="match status" value="1"/>
</dbReference>
<dbReference type="InterPro" id="IPR006158">
    <property type="entry name" value="Cobalamin-bd"/>
</dbReference>
<evidence type="ECO:0000256" key="4">
    <source>
        <dbReference type="ARBA" id="ARBA00023004"/>
    </source>
</evidence>
<dbReference type="Gene3D" id="3.40.50.280">
    <property type="entry name" value="Cobalamin-binding domain"/>
    <property type="match status" value="1"/>
</dbReference>
<dbReference type="PROSITE" id="PS51332">
    <property type="entry name" value="B12_BINDING"/>
    <property type="match status" value="1"/>
</dbReference>
<dbReference type="InterPro" id="IPR058240">
    <property type="entry name" value="rSAM_sf"/>
</dbReference>
<name>A0A7C5YSK0_9CREN</name>
<evidence type="ECO:0000259" key="7">
    <source>
        <dbReference type="PROSITE" id="PS51918"/>
    </source>
</evidence>
<dbReference type="CDD" id="cd01335">
    <property type="entry name" value="Radical_SAM"/>
    <property type="match status" value="1"/>
</dbReference>
<protein>
    <submittedName>
        <fullName evidence="8">TIGR04013 family B12-binding domain/radical SAM domain-containing protein</fullName>
    </submittedName>
</protein>
<dbReference type="InterPro" id="IPR007197">
    <property type="entry name" value="rSAM"/>
</dbReference>
<evidence type="ECO:0000256" key="5">
    <source>
        <dbReference type="ARBA" id="ARBA00023014"/>
    </source>
</evidence>
<dbReference type="PANTHER" id="PTHR43409:SF17">
    <property type="entry name" value="METHYLTHIOTRANSFERASE MJ0865-RELATED"/>
    <property type="match status" value="1"/>
</dbReference>
<dbReference type="SFLD" id="SFLDG01082">
    <property type="entry name" value="B12-binding_domain_containing"/>
    <property type="match status" value="1"/>
</dbReference>
<dbReference type="InterPro" id="IPR023980">
    <property type="entry name" value="CHP04013_B12-bd/rSAM"/>
</dbReference>
<comment type="caution">
    <text evidence="8">The sequence shown here is derived from an EMBL/GenBank/DDBJ whole genome shotgun (WGS) entry which is preliminary data.</text>
</comment>
<reference evidence="8" key="1">
    <citation type="journal article" date="2020" name="mSystems">
        <title>Genome- and Community-Level Interaction Insights into Carbon Utilization and Element Cycling Functions of Hydrothermarchaeota in Hydrothermal Sediment.</title>
        <authorList>
            <person name="Zhou Z."/>
            <person name="Liu Y."/>
            <person name="Xu W."/>
            <person name="Pan J."/>
            <person name="Luo Z.H."/>
            <person name="Li M."/>
        </authorList>
    </citation>
    <scope>NUCLEOTIDE SEQUENCE [LARGE SCALE GENOMIC DNA]</scope>
    <source>
        <strain evidence="8">SpSt-1</strain>
    </source>
</reference>
<dbReference type="EMBL" id="DRUB01000077">
    <property type="protein sequence ID" value="HHR96030.1"/>
    <property type="molecule type" value="Genomic_DNA"/>
</dbReference>
<feature type="domain" description="B12-binding" evidence="6">
    <location>
        <begin position="1"/>
        <end position="134"/>
    </location>
</feature>
<dbReference type="InterPro" id="IPR006638">
    <property type="entry name" value="Elp3/MiaA/NifB-like_rSAM"/>
</dbReference>
<evidence type="ECO:0000256" key="2">
    <source>
        <dbReference type="ARBA" id="ARBA00022691"/>
    </source>
</evidence>
<keyword evidence="2" id="KW-0949">S-adenosyl-L-methionine</keyword>
<dbReference type="SMART" id="SM00729">
    <property type="entry name" value="Elp3"/>
    <property type="match status" value="1"/>
</dbReference>
<dbReference type="NCBIfam" id="TIGR04013">
    <property type="entry name" value="B12_SAM_MJ_1487"/>
    <property type="match status" value="1"/>
</dbReference>
<proteinExistence type="predicted"/>
<keyword evidence="5" id="KW-0411">Iron-sulfur</keyword>
<dbReference type="SFLD" id="SFLDS00029">
    <property type="entry name" value="Radical_SAM"/>
    <property type="match status" value="1"/>
</dbReference>
<dbReference type="InterPro" id="IPR051198">
    <property type="entry name" value="BchE-like"/>
</dbReference>
<dbReference type="CDD" id="cd02068">
    <property type="entry name" value="radical_SAM_B12_BD"/>
    <property type="match status" value="1"/>
</dbReference>
<evidence type="ECO:0000313" key="8">
    <source>
        <dbReference type="EMBL" id="HHR96030.1"/>
    </source>
</evidence>
<dbReference type="InterPro" id="IPR023404">
    <property type="entry name" value="rSAM_horseshoe"/>
</dbReference>
<evidence type="ECO:0000259" key="6">
    <source>
        <dbReference type="PROSITE" id="PS51332"/>
    </source>
</evidence>
<dbReference type="SUPFAM" id="SSF102114">
    <property type="entry name" value="Radical SAM enzymes"/>
    <property type="match status" value="1"/>
</dbReference>
<dbReference type="Gene3D" id="3.80.30.20">
    <property type="entry name" value="tm_1862 like domain"/>
    <property type="match status" value="1"/>
</dbReference>
<dbReference type="GO" id="GO:0031419">
    <property type="term" value="F:cobalamin binding"/>
    <property type="evidence" value="ECO:0007669"/>
    <property type="project" value="InterPro"/>
</dbReference>
<dbReference type="GO" id="GO:0046872">
    <property type="term" value="F:metal ion binding"/>
    <property type="evidence" value="ECO:0007669"/>
    <property type="project" value="UniProtKB-KW"/>
</dbReference>
<dbReference type="GO" id="GO:0051536">
    <property type="term" value="F:iron-sulfur cluster binding"/>
    <property type="evidence" value="ECO:0007669"/>
    <property type="project" value="UniProtKB-KW"/>
</dbReference>
<dbReference type="GO" id="GO:0003824">
    <property type="term" value="F:catalytic activity"/>
    <property type="evidence" value="ECO:0007669"/>
    <property type="project" value="InterPro"/>
</dbReference>
<comment type="cofactor">
    <cofactor evidence="1">
        <name>[4Fe-4S] cluster</name>
        <dbReference type="ChEBI" id="CHEBI:49883"/>
    </cofactor>
</comment>
<feature type="domain" description="Radical SAM core" evidence="7">
    <location>
        <begin position="165"/>
        <end position="402"/>
    </location>
</feature>
<keyword evidence="4" id="KW-0408">Iron</keyword>
<evidence type="ECO:0000256" key="3">
    <source>
        <dbReference type="ARBA" id="ARBA00022723"/>
    </source>
</evidence>
<dbReference type="Pfam" id="PF02310">
    <property type="entry name" value="B12-binding"/>
    <property type="match status" value="1"/>
</dbReference>
<dbReference type="PANTHER" id="PTHR43409">
    <property type="entry name" value="ANAEROBIC MAGNESIUM-PROTOPORPHYRIN IX MONOMETHYL ESTER CYCLASE-RELATED"/>
    <property type="match status" value="1"/>
</dbReference>
<keyword evidence="3" id="KW-0479">Metal-binding</keyword>
<sequence>MENCFILIFSKDNKYSANILLAAVEHRVKNFNFYLFQWDLNKSLIQDVINISRKCKKIVIGFTFMTPQILVVRDLVNLMRKHIENAIFIAGGPHASGDPLGTITKLGFDIVVYGEGEETLTDMLNAISNNNDFRVCGSAYIEGDKLVIRRKTKRVDLNLYEPFPYWRNRFNPIEIMRGCSSACYFCQVSYIFGSPRYRDVDNIVQYSKLMLSKGLKDMRFIAPNSLGYGSVDGIKPNFDALSLLLQKLHQNIRRYGGRIFFGTFPSELRPDSITEDIVKEMRRYVDNNRVIIGAQSGSDKILRVIHRNHSVEDVLTAIDILNKYGFSVDVDIIFGFPFEDEDDLKDTILFIQRIDRYNARLHIHTFIPLPGTPYSDLDTKFLYGEARKLVIKNIGLGKAYGEWCEQEKIAKFVMELRNNRIIYSLKDVIKNSKIYPC</sequence>